<accession>A0A4Q4MSN1</accession>
<sequence length="36" mass="3874">MGDIPATTAHSSGTTDPPSHEPSPPSKRRSAMVWRQ</sequence>
<comment type="caution">
    <text evidence="2">The sequence shown here is derived from an EMBL/GenBank/DDBJ whole genome shotgun (WGS) entry which is preliminary data.</text>
</comment>
<dbReference type="Proteomes" id="UP000291422">
    <property type="component" value="Unassembled WGS sequence"/>
</dbReference>
<reference evidence="3" key="1">
    <citation type="journal article" date="2019" name="bioRxiv">
        <title>Genomics, evolutionary history and diagnostics of the Alternaria alternata species group including apple and Asian pear pathotypes.</title>
        <authorList>
            <person name="Armitage A.D."/>
            <person name="Cockerton H.M."/>
            <person name="Sreenivasaprasad S."/>
            <person name="Woodhall J.W."/>
            <person name="Lane C.R."/>
            <person name="Harrison R.J."/>
            <person name="Clarkson J.P."/>
        </authorList>
    </citation>
    <scope>NUCLEOTIDE SEQUENCE [LARGE SCALE GENOMIC DNA]</scope>
    <source>
        <strain evidence="3">FERA 1177</strain>
    </source>
</reference>
<evidence type="ECO:0000313" key="3">
    <source>
        <dbReference type="Proteomes" id="UP000291422"/>
    </source>
</evidence>
<evidence type="ECO:0000256" key="1">
    <source>
        <dbReference type="SAM" id="MobiDB-lite"/>
    </source>
</evidence>
<organism evidence="2 3">
    <name type="scientific">Alternaria alternata</name>
    <name type="common">Alternaria rot fungus</name>
    <name type="synonym">Torula alternata</name>
    <dbReference type="NCBI Taxonomy" id="5599"/>
    <lineage>
        <taxon>Eukaryota</taxon>
        <taxon>Fungi</taxon>
        <taxon>Dikarya</taxon>
        <taxon>Ascomycota</taxon>
        <taxon>Pezizomycotina</taxon>
        <taxon>Dothideomycetes</taxon>
        <taxon>Pleosporomycetidae</taxon>
        <taxon>Pleosporales</taxon>
        <taxon>Pleosporineae</taxon>
        <taxon>Pleosporaceae</taxon>
        <taxon>Alternaria</taxon>
        <taxon>Alternaria sect. Alternaria</taxon>
        <taxon>Alternaria alternata complex</taxon>
    </lineage>
</organism>
<dbReference type="AlphaFoldDB" id="A0A4Q4MSN1"/>
<dbReference type="EMBL" id="PDXD01000176">
    <property type="protein sequence ID" value="RYN56799.1"/>
    <property type="molecule type" value="Genomic_DNA"/>
</dbReference>
<protein>
    <submittedName>
        <fullName evidence="2">Uncharacterized protein</fullName>
    </submittedName>
</protein>
<proteinExistence type="predicted"/>
<feature type="compositionally biased region" description="Polar residues" evidence="1">
    <location>
        <begin position="8"/>
        <end position="17"/>
    </location>
</feature>
<gene>
    <name evidence="2" type="ORF">AA0117_g13242</name>
</gene>
<feature type="region of interest" description="Disordered" evidence="1">
    <location>
        <begin position="1"/>
        <end position="36"/>
    </location>
</feature>
<evidence type="ECO:0000313" key="2">
    <source>
        <dbReference type="EMBL" id="RYN56799.1"/>
    </source>
</evidence>
<name>A0A4Q4MSN1_ALTAL</name>